<dbReference type="GeneID" id="54353632"/>
<reference evidence="2" key="1">
    <citation type="journal article" date="2020" name="Stud. Mycol.">
        <title>101 Dothideomycetes genomes: a test case for predicting lifestyles and emergence of pathogens.</title>
        <authorList>
            <person name="Haridas S."/>
            <person name="Albert R."/>
            <person name="Binder M."/>
            <person name="Bloem J."/>
            <person name="Labutti K."/>
            <person name="Salamov A."/>
            <person name="Andreopoulos B."/>
            <person name="Baker S."/>
            <person name="Barry K."/>
            <person name="Bills G."/>
            <person name="Bluhm B."/>
            <person name="Cannon C."/>
            <person name="Castanera R."/>
            <person name="Culley D."/>
            <person name="Daum C."/>
            <person name="Ezra D."/>
            <person name="Gonzalez J."/>
            <person name="Henrissat B."/>
            <person name="Kuo A."/>
            <person name="Liang C."/>
            <person name="Lipzen A."/>
            <person name="Lutzoni F."/>
            <person name="Magnuson J."/>
            <person name="Mondo S."/>
            <person name="Nolan M."/>
            <person name="Ohm R."/>
            <person name="Pangilinan J."/>
            <person name="Park H.-J."/>
            <person name="Ramirez L."/>
            <person name="Alfaro M."/>
            <person name="Sun H."/>
            <person name="Tritt A."/>
            <person name="Yoshinaga Y."/>
            <person name="Zwiers L.-H."/>
            <person name="Turgeon B."/>
            <person name="Goodwin S."/>
            <person name="Spatafora J."/>
            <person name="Crous P."/>
            <person name="Grigoriev I."/>
        </authorList>
    </citation>
    <scope>NUCLEOTIDE SEQUENCE</scope>
    <source>
        <strain evidence="2">CBS 183.55</strain>
    </source>
</reference>
<evidence type="ECO:0000256" key="1">
    <source>
        <dbReference type="SAM" id="MobiDB-lite"/>
    </source>
</evidence>
<dbReference type="RefSeq" id="XP_033448800.1">
    <property type="nucleotide sequence ID" value="XM_033595965.1"/>
</dbReference>
<feature type="region of interest" description="Disordered" evidence="1">
    <location>
        <begin position="1"/>
        <end position="22"/>
    </location>
</feature>
<dbReference type="OrthoDB" id="3777651at2759"/>
<proteinExistence type="predicted"/>
<dbReference type="Proteomes" id="UP000800082">
    <property type="component" value="Unassembled WGS sequence"/>
</dbReference>
<accession>A0A6A5RL77</accession>
<name>A0A6A5RL77_9PLEO</name>
<dbReference type="AlphaFoldDB" id="A0A6A5RL77"/>
<feature type="region of interest" description="Disordered" evidence="1">
    <location>
        <begin position="35"/>
        <end position="59"/>
    </location>
</feature>
<evidence type="ECO:0000313" key="3">
    <source>
        <dbReference type="Proteomes" id="UP000800082"/>
    </source>
</evidence>
<dbReference type="EMBL" id="ML978968">
    <property type="protein sequence ID" value="KAF1928552.1"/>
    <property type="molecule type" value="Genomic_DNA"/>
</dbReference>
<organism evidence="2 3">
    <name type="scientific">Didymella exigua CBS 183.55</name>
    <dbReference type="NCBI Taxonomy" id="1150837"/>
    <lineage>
        <taxon>Eukaryota</taxon>
        <taxon>Fungi</taxon>
        <taxon>Dikarya</taxon>
        <taxon>Ascomycota</taxon>
        <taxon>Pezizomycotina</taxon>
        <taxon>Dothideomycetes</taxon>
        <taxon>Pleosporomycetidae</taxon>
        <taxon>Pleosporales</taxon>
        <taxon>Pleosporineae</taxon>
        <taxon>Didymellaceae</taxon>
        <taxon>Didymella</taxon>
    </lineage>
</organism>
<gene>
    <name evidence="2" type="ORF">M421DRAFT_62411</name>
</gene>
<evidence type="ECO:0000313" key="2">
    <source>
        <dbReference type="EMBL" id="KAF1928552.1"/>
    </source>
</evidence>
<keyword evidence="3" id="KW-1185">Reference proteome</keyword>
<sequence length="326" mass="37278">MQPRNRDAFKTPNLSKPPSKVVAVSTTTVFKKQKLDRPQLQCTSRSPQRSTVRKTRRKTHVEEVHPLALAFRETSEEYRRHLFANAATKIDEDLEMLLNKLYERNLQDASSNPANNDSHGSPLMLTIPAQYQRLVQKLCNPLSGHRYSLQRANSLGEMEDVQITVHDRFQSFEENVQAETKVIKNLQRQWEGVVAEIFSLGVACLGEDTIATVLSTAEPDADDAEPTLFVPEHKSSANKGKAKMKRVSFAGPDMANLFPVFLLQTSEQQKLIPATRNLPIEEFRQLEQAIADMGKQHIADLQRLEREHQAWWKKKQIQLQHTFMQD</sequence>
<protein>
    <submittedName>
        <fullName evidence="2">Uncharacterized protein</fullName>
    </submittedName>
</protein>
<feature type="compositionally biased region" description="Polar residues" evidence="1">
    <location>
        <begin position="40"/>
        <end position="50"/>
    </location>
</feature>